<keyword evidence="3" id="KW-0238">DNA-binding</keyword>
<reference evidence="9" key="1">
    <citation type="submission" date="2019-03" db="EMBL/GenBank/DDBJ databases">
        <title>WGS assembly of Setaria viridis.</title>
        <authorList>
            <person name="Huang P."/>
            <person name="Jenkins J."/>
            <person name="Grimwood J."/>
            <person name="Barry K."/>
            <person name="Healey A."/>
            <person name="Mamidi S."/>
            <person name="Sreedasyam A."/>
            <person name="Shu S."/>
            <person name="Feldman M."/>
            <person name="Wu J."/>
            <person name="Yu Y."/>
            <person name="Chen C."/>
            <person name="Johnson J."/>
            <person name="Rokhsar D."/>
            <person name="Baxter I."/>
            <person name="Schmutz J."/>
            <person name="Brutnell T."/>
            <person name="Kellogg E."/>
        </authorList>
    </citation>
    <scope>NUCLEOTIDE SEQUENCE [LARGE SCALE GENOMIC DNA]</scope>
</reference>
<evidence type="ECO:0000256" key="4">
    <source>
        <dbReference type="ARBA" id="ARBA00023163"/>
    </source>
</evidence>
<sequence>MDPKFNGEWSASDIKMVKSLIASHNPNNNYADGMNKKHNDIVNDIQVWFPWKERHQVIELYVELVVEMISLTQSGNQSVVAIDNLVSDNSGIPVGNPSIDNMDMSFANMKGKTPEATRMVDEVPQRKAIVPQQGGWHNRSFWTKEEHRQFLYGLRKYGRGKWKDISREFVTTRTPVQVSSHAQKYFRRQNNSEKQRYSINDVNLYDAEPWAQNNSSNWEAPAFAGGAYNPNYYGSGSQVATMNNLAQVWPPFMYSADPASSSQATTWTGQQMGPSSSAALALEGAGSQMAWTGDQEGDILPEQWMNVDNV</sequence>
<keyword evidence="2" id="KW-0805">Transcription regulation</keyword>
<keyword evidence="4" id="KW-0804">Transcription</keyword>
<organism evidence="9 10">
    <name type="scientific">Setaria viridis</name>
    <name type="common">Green bristlegrass</name>
    <name type="synonym">Setaria italica subsp. viridis</name>
    <dbReference type="NCBI Taxonomy" id="4556"/>
    <lineage>
        <taxon>Eukaryota</taxon>
        <taxon>Viridiplantae</taxon>
        <taxon>Streptophyta</taxon>
        <taxon>Embryophyta</taxon>
        <taxon>Tracheophyta</taxon>
        <taxon>Spermatophyta</taxon>
        <taxon>Magnoliopsida</taxon>
        <taxon>Liliopsida</taxon>
        <taxon>Poales</taxon>
        <taxon>Poaceae</taxon>
        <taxon>PACMAD clade</taxon>
        <taxon>Panicoideae</taxon>
        <taxon>Panicodae</taxon>
        <taxon>Paniceae</taxon>
        <taxon>Cenchrinae</taxon>
        <taxon>Setaria</taxon>
    </lineage>
</organism>
<evidence type="ECO:0000313" key="9">
    <source>
        <dbReference type="EMBL" id="TKW31495.1"/>
    </source>
</evidence>
<comment type="subcellular location">
    <subcellularLocation>
        <location evidence="1">Nucleus</location>
    </subcellularLocation>
</comment>
<dbReference type="InterPro" id="IPR017884">
    <property type="entry name" value="SANT_dom"/>
</dbReference>
<dbReference type="OMA" id="NDIQVWF"/>
<dbReference type="SUPFAM" id="SSF46689">
    <property type="entry name" value="Homeodomain-like"/>
    <property type="match status" value="1"/>
</dbReference>
<dbReference type="AlphaFoldDB" id="A0A4U6VRH1"/>
<dbReference type="PROSITE" id="PS51293">
    <property type="entry name" value="SANT"/>
    <property type="match status" value="1"/>
</dbReference>
<evidence type="ECO:0000256" key="5">
    <source>
        <dbReference type="ARBA" id="ARBA00023242"/>
    </source>
</evidence>
<accession>A0A4U6VRH1</accession>
<dbReference type="GO" id="GO:0003677">
    <property type="term" value="F:DNA binding"/>
    <property type="evidence" value="ECO:0007669"/>
    <property type="project" value="UniProtKB-KW"/>
</dbReference>
<protein>
    <submittedName>
        <fullName evidence="9">Uncharacterized protein</fullName>
    </submittedName>
</protein>
<feature type="domain" description="Myb-like" evidence="6">
    <location>
        <begin position="138"/>
        <end position="186"/>
    </location>
</feature>
<dbReference type="PANTHER" id="PTHR44042">
    <property type="entry name" value="DUPLICATED HOMEODOMAIN-LIKE SUPERFAMILY PROTEIN-RELATED"/>
    <property type="match status" value="1"/>
</dbReference>
<evidence type="ECO:0000313" key="10">
    <source>
        <dbReference type="Proteomes" id="UP000298652"/>
    </source>
</evidence>
<dbReference type="GO" id="GO:0009744">
    <property type="term" value="P:response to sucrose"/>
    <property type="evidence" value="ECO:0007669"/>
    <property type="project" value="UniProtKB-ARBA"/>
</dbReference>
<gene>
    <name evidence="9" type="ORF">SEVIR_2G109600v2</name>
</gene>
<dbReference type="Pfam" id="PF00249">
    <property type="entry name" value="Myb_DNA-binding"/>
    <property type="match status" value="1"/>
</dbReference>
<dbReference type="InterPro" id="IPR017930">
    <property type="entry name" value="Myb_dom"/>
</dbReference>
<name>A0A4U6VRH1_SETVI</name>
<dbReference type="FunFam" id="1.10.10.60:FF:000009">
    <property type="entry name" value="transcription factor MYB1R1"/>
    <property type="match status" value="1"/>
</dbReference>
<dbReference type="PANTHER" id="PTHR44042:SF11">
    <property type="entry name" value="OS06G0173800 PROTEIN"/>
    <property type="match status" value="1"/>
</dbReference>
<dbReference type="Proteomes" id="UP000298652">
    <property type="component" value="Chromosome 2"/>
</dbReference>
<evidence type="ECO:0000256" key="2">
    <source>
        <dbReference type="ARBA" id="ARBA00023015"/>
    </source>
</evidence>
<dbReference type="GO" id="GO:0005634">
    <property type="term" value="C:nucleus"/>
    <property type="evidence" value="ECO:0007669"/>
    <property type="project" value="UniProtKB-SubCell"/>
</dbReference>
<evidence type="ECO:0000259" key="6">
    <source>
        <dbReference type="PROSITE" id="PS50090"/>
    </source>
</evidence>
<dbReference type="InterPro" id="IPR006447">
    <property type="entry name" value="Myb_dom_plants"/>
</dbReference>
<dbReference type="Gene3D" id="1.10.10.60">
    <property type="entry name" value="Homeodomain-like"/>
    <property type="match status" value="1"/>
</dbReference>
<evidence type="ECO:0000256" key="3">
    <source>
        <dbReference type="ARBA" id="ARBA00023125"/>
    </source>
</evidence>
<dbReference type="GO" id="GO:0009739">
    <property type="term" value="P:response to gibberellin"/>
    <property type="evidence" value="ECO:0007669"/>
    <property type="project" value="UniProtKB-ARBA"/>
</dbReference>
<keyword evidence="5" id="KW-0539">Nucleus</keyword>
<dbReference type="GO" id="GO:0003700">
    <property type="term" value="F:DNA-binding transcription factor activity"/>
    <property type="evidence" value="ECO:0007669"/>
    <property type="project" value="UniProtKB-ARBA"/>
</dbReference>
<evidence type="ECO:0000259" key="7">
    <source>
        <dbReference type="PROSITE" id="PS51293"/>
    </source>
</evidence>
<evidence type="ECO:0000259" key="8">
    <source>
        <dbReference type="PROSITE" id="PS51294"/>
    </source>
</evidence>
<keyword evidence="10" id="KW-1185">Reference proteome</keyword>
<dbReference type="EMBL" id="CM016553">
    <property type="protein sequence ID" value="TKW31495.1"/>
    <property type="molecule type" value="Genomic_DNA"/>
</dbReference>
<proteinExistence type="predicted"/>
<evidence type="ECO:0000256" key="1">
    <source>
        <dbReference type="ARBA" id="ARBA00004123"/>
    </source>
</evidence>
<dbReference type="InterPro" id="IPR056195">
    <property type="entry name" value="HTH_70"/>
</dbReference>
<dbReference type="PROSITE" id="PS50090">
    <property type="entry name" value="MYB_LIKE"/>
    <property type="match status" value="1"/>
</dbReference>
<dbReference type="Pfam" id="PF23671">
    <property type="entry name" value="HTH_70"/>
    <property type="match status" value="1"/>
</dbReference>
<dbReference type="SMART" id="SM00717">
    <property type="entry name" value="SANT"/>
    <property type="match status" value="1"/>
</dbReference>
<dbReference type="NCBIfam" id="TIGR01557">
    <property type="entry name" value="myb_SHAQKYF"/>
    <property type="match status" value="1"/>
</dbReference>
<dbReference type="Gramene" id="TKW31495">
    <property type="protein sequence ID" value="TKW31495"/>
    <property type="gene ID" value="SEVIR_2G109600v2"/>
</dbReference>
<dbReference type="InterPro" id="IPR009057">
    <property type="entry name" value="Homeodomain-like_sf"/>
</dbReference>
<feature type="domain" description="SANT" evidence="7">
    <location>
        <begin position="142"/>
        <end position="190"/>
    </location>
</feature>
<dbReference type="PROSITE" id="PS51294">
    <property type="entry name" value="HTH_MYB"/>
    <property type="match status" value="1"/>
</dbReference>
<feature type="domain" description="HTH myb-type" evidence="8">
    <location>
        <begin position="137"/>
        <end position="190"/>
    </location>
</feature>
<dbReference type="InterPro" id="IPR001005">
    <property type="entry name" value="SANT/Myb"/>
</dbReference>
<dbReference type="CDD" id="cd00167">
    <property type="entry name" value="SANT"/>
    <property type="match status" value="1"/>
</dbReference>